<evidence type="ECO:0000313" key="2">
    <source>
        <dbReference type="Proteomes" id="UP000811246"/>
    </source>
</evidence>
<organism evidence="1 2">
    <name type="scientific">Carya illinoinensis</name>
    <name type="common">Pecan</name>
    <dbReference type="NCBI Taxonomy" id="32201"/>
    <lineage>
        <taxon>Eukaryota</taxon>
        <taxon>Viridiplantae</taxon>
        <taxon>Streptophyta</taxon>
        <taxon>Embryophyta</taxon>
        <taxon>Tracheophyta</taxon>
        <taxon>Spermatophyta</taxon>
        <taxon>Magnoliopsida</taxon>
        <taxon>eudicotyledons</taxon>
        <taxon>Gunneridae</taxon>
        <taxon>Pentapetalae</taxon>
        <taxon>rosids</taxon>
        <taxon>fabids</taxon>
        <taxon>Fagales</taxon>
        <taxon>Juglandaceae</taxon>
        <taxon>Carya</taxon>
    </lineage>
</organism>
<gene>
    <name evidence="1" type="ORF">I3842_02G100400</name>
</gene>
<name>A0A922FQX5_CARIL</name>
<proteinExistence type="predicted"/>
<evidence type="ECO:0000313" key="1">
    <source>
        <dbReference type="EMBL" id="KAG6726841.1"/>
    </source>
</evidence>
<reference evidence="1" key="1">
    <citation type="submission" date="2021-01" db="EMBL/GenBank/DDBJ databases">
        <authorList>
            <person name="Lovell J.T."/>
            <person name="Bentley N."/>
            <person name="Bhattarai G."/>
            <person name="Jenkins J.W."/>
            <person name="Sreedasyam A."/>
            <person name="Alarcon Y."/>
            <person name="Bock C."/>
            <person name="Boston L."/>
            <person name="Carlson J."/>
            <person name="Cervantes K."/>
            <person name="Clermont K."/>
            <person name="Krom N."/>
            <person name="Kubenka K."/>
            <person name="Mamidi S."/>
            <person name="Mattison C."/>
            <person name="Monteros M."/>
            <person name="Pisani C."/>
            <person name="Plott C."/>
            <person name="Rajasekar S."/>
            <person name="Rhein H.S."/>
            <person name="Rohla C."/>
            <person name="Song M."/>
            <person name="Hilaire R.S."/>
            <person name="Shu S."/>
            <person name="Wells L."/>
            <person name="Wang X."/>
            <person name="Webber J."/>
            <person name="Heerema R.J."/>
            <person name="Klein P."/>
            <person name="Conner P."/>
            <person name="Grauke L."/>
            <person name="Grimwood J."/>
            <person name="Schmutz J."/>
            <person name="Randall J.J."/>
        </authorList>
    </citation>
    <scope>NUCLEOTIDE SEQUENCE</scope>
    <source>
        <tissue evidence="1">Leaf</tissue>
    </source>
</reference>
<dbReference type="EMBL" id="CM031826">
    <property type="protein sequence ID" value="KAG6726841.1"/>
    <property type="molecule type" value="Genomic_DNA"/>
</dbReference>
<dbReference type="Proteomes" id="UP000811246">
    <property type="component" value="Chromosome 2"/>
</dbReference>
<protein>
    <submittedName>
        <fullName evidence="1">Uncharacterized protein</fullName>
    </submittedName>
</protein>
<comment type="caution">
    <text evidence="1">The sequence shown here is derived from an EMBL/GenBank/DDBJ whole genome shotgun (WGS) entry which is preliminary data.</text>
</comment>
<accession>A0A922FQX5</accession>
<sequence>MKSLFCSHIKEPIFTFRCAQTNPTKVFFPFHFHFQSSPKKTSFPFTFRVHPRKISFEEERKQEEYFLYFWSNDRGKTICPLDPNLVIM</sequence>
<dbReference type="AlphaFoldDB" id="A0A922FQX5"/>